<accession>A0A975L734</accession>
<feature type="transmembrane region" description="Helical" evidence="10">
    <location>
        <begin position="68"/>
        <end position="89"/>
    </location>
</feature>
<dbReference type="InterPro" id="IPR036890">
    <property type="entry name" value="HATPase_C_sf"/>
</dbReference>
<feature type="domain" description="Signal transduction histidine kinase subgroup 3 dimerisation and phosphoacceptor" evidence="11">
    <location>
        <begin position="121"/>
        <end position="185"/>
    </location>
</feature>
<evidence type="ECO:0000256" key="9">
    <source>
        <dbReference type="SAM" id="MobiDB-lite"/>
    </source>
</evidence>
<dbReference type="GO" id="GO:0005524">
    <property type="term" value="F:ATP binding"/>
    <property type="evidence" value="ECO:0007669"/>
    <property type="project" value="UniProtKB-KW"/>
</dbReference>
<evidence type="ECO:0000256" key="8">
    <source>
        <dbReference type="ARBA" id="ARBA00023012"/>
    </source>
</evidence>
<keyword evidence="4" id="KW-0808">Transferase</keyword>
<evidence type="ECO:0000256" key="3">
    <source>
        <dbReference type="ARBA" id="ARBA00022553"/>
    </source>
</evidence>
<dbReference type="GO" id="GO:0000155">
    <property type="term" value="F:phosphorelay sensor kinase activity"/>
    <property type="evidence" value="ECO:0007669"/>
    <property type="project" value="InterPro"/>
</dbReference>
<dbReference type="GO" id="GO:0046983">
    <property type="term" value="F:protein dimerization activity"/>
    <property type="evidence" value="ECO:0007669"/>
    <property type="project" value="InterPro"/>
</dbReference>
<evidence type="ECO:0000313" key="12">
    <source>
        <dbReference type="EMBL" id="QVJ00804.1"/>
    </source>
</evidence>
<organism evidence="12 13">
    <name type="scientific">Nocardiopsis eucommiae</name>
    <dbReference type="NCBI Taxonomy" id="2831970"/>
    <lineage>
        <taxon>Bacteria</taxon>
        <taxon>Bacillati</taxon>
        <taxon>Actinomycetota</taxon>
        <taxon>Actinomycetes</taxon>
        <taxon>Streptosporangiales</taxon>
        <taxon>Nocardiopsidaceae</taxon>
        <taxon>Nocardiopsis</taxon>
    </lineage>
</organism>
<reference evidence="12" key="1">
    <citation type="submission" date="2021-05" db="EMBL/GenBank/DDBJ databases">
        <authorList>
            <person name="Kaiqin L."/>
            <person name="Jian G."/>
        </authorList>
    </citation>
    <scope>NUCLEOTIDE SEQUENCE</scope>
    <source>
        <strain evidence="12">HDS5</strain>
    </source>
</reference>
<comment type="catalytic activity">
    <reaction evidence="1">
        <text>ATP + protein L-histidine = ADP + protein N-phospho-L-histidine.</text>
        <dbReference type="EC" id="2.7.13.3"/>
    </reaction>
</comment>
<sequence>MGHLALATVLLLLSLAPVMPLLVMAVPAPALLAGRLSRDPRVAGYAFTVVGLAGVAALVFGGHPVGMWVTGGVLAAFAVVLPWLLGLYLRSTSALERAGWERARTLDREWRLMTERARMRERSRIAHDLHDAVGHQLSLLTLGAGALETAPDLPEERRVQAGQLREAAGRAAEQLMVAVGVLRADTGSAPPAPEGEGVTALVEHSREAGLRVSLETEGTRVQLPVMSDRALYRVVQEALTNAAKHAPSTDPRVVLHGLPDGDGVRVTVTNPCSVGTVPRDGSPAPAVVWWGCANGCVWPGASSVPDPRVATGWCRPGCQARGRALSARVRAPPSWEPPGTVRPTTRARSVTGR</sequence>
<keyword evidence="8" id="KW-0902">Two-component regulatory system</keyword>
<evidence type="ECO:0000256" key="2">
    <source>
        <dbReference type="ARBA" id="ARBA00012438"/>
    </source>
</evidence>
<dbReference type="PANTHER" id="PTHR24421:SF10">
    <property type="entry name" value="NITRATE_NITRITE SENSOR PROTEIN NARQ"/>
    <property type="match status" value="1"/>
</dbReference>
<keyword evidence="13" id="KW-1185">Reference proteome</keyword>
<gene>
    <name evidence="12" type="ORF">KGD82_20325</name>
</gene>
<feature type="compositionally biased region" description="Polar residues" evidence="9">
    <location>
        <begin position="342"/>
        <end position="353"/>
    </location>
</feature>
<feature type="transmembrane region" description="Helical" evidence="10">
    <location>
        <begin position="43"/>
        <end position="61"/>
    </location>
</feature>
<keyword evidence="10" id="KW-1133">Transmembrane helix</keyword>
<dbReference type="EC" id="2.7.13.3" evidence="2"/>
<evidence type="ECO:0000313" key="13">
    <source>
        <dbReference type="Proteomes" id="UP000682416"/>
    </source>
</evidence>
<feature type="region of interest" description="Disordered" evidence="9">
    <location>
        <begin position="330"/>
        <end position="353"/>
    </location>
</feature>
<dbReference type="SUPFAM" id="SSF55874">
    <property type="entry name" value="ATPase domain of HSP90 chaperone/DNA topoisomerase II/histidine kinase"/>
    <property type="match status" value="1"/>
</dbReference>
<evidence type="ECO:0000256" key="6">
    <source>
        <dbReference type="ARBA" id="ARBA00022777"/>
    </source>
</evidence>
<dbReference type="GO" id="GO:0016020">
    <property type="term" value="C:membrane"/>
    <property type="evidence" value="ECO:0007669"/>
    <property type="project" value="InterPro"/>
</dbReference>
<keyword evidence="6 12" id="KW-0418">Kinase</keyword>
<keyword evidence="3" id="KW-0597">Phosphoprotein</keyword>
<evidence type="ECO:0000256" key="4">
    <source>
        <dbReference type="ARBA" id="ARBA00022679"/>
    </source>
</evidence>
<evidence type="ECO:0000259" key="11">
    <source>
        <dbReference type="Pfam" id="PF07730"/>
    </source>
</evidence>
<dbReference type="EMBL" id="CP074402">
    <property type="protein sequence ID" value="QVJ00804.1"/>
    <property type="molecule type" value="Genomic_DNA"/>
</dbReference>
<dbReference type="KEGG" id="nec:KGD82_20325"/>
<keyword evidence="10" id="KW-0472">Membrane</keyword>
<keyword evidence="7" id="KW-0067">ATP-binding</keyword>
<evidence type="ECO:0000256" key="10">
    <source>
        <dbReference type="SAM" id="Phobius"/>
    </source>
</evidence>
<dbReference type="PANTHER" id="PTHR24421">
    <property type="entry name" value="NITRATE/NITRITE SENSOR PROTEIN NARX-RELATED"/>
    <property type="match status" value="1"/>
</dbReference>
<dbReference type="Gene3D" id="3.30.565.10">
    <property type="entry name" value="Histidine kinase-like ATPase, C-terminal domain"/>
    <property type="match status" value="1"/>
</dbReference>
<dbReference type="Gene3D" id="1.20.5.1930">
    <property type="match status" value="1"/>
</dbReference>
<evidence type="ECO:0000256" key="1">
    <source>
        <dbReference type="ARBA" id="ARBA00000085"/>
    </source>
</evidence>
<dbReference type="InterPro" id="IPR011712">
    <property type="entry name" value="Sig_transdc_His_kin_sub3_dim/P"/>
</dbReference>
<dbReference type="AlphaFoldDB" id="A0A975L734"/>
<dbReference type="InterPro" id="IPR050482">
    <property type="entry name" value="Sensor_HK_TwoCompSys"/>
</dbReference>
<dbReference type="Pfam" id="PF07730">
    <property type="entry name" value="HisKA_3"/>
    <property type="match status" value="1"/>
</dbReference>
<proteinExistence type="predicted"/>
<name>A0A975L734_9ACTN</name>
<keyword evidence="5" id="KW-0547">Nucleotide-binding</keyword>
<dbReference type="Proteomes" id="UP000682416">
    <property type="component" value="Chromosome"/>
</dbReference>
<evidence type="ECO:0000256" key="7">
    <source>
        <dbReference type="ARBA" id="ARBA00022840"/>
    </source>
</evidence>
<keyword evidence="10" id="KW-0812">Transmembrane</keyword>
<evidence type="ECO:0000256" key="5">
    <source>
        <dbReference type="ARBA" id="ARBA00022741"/>
    </source>
</evidence>
<protein>
    <recommendedName>
        <fullName evidence="2">histidine kinase</fullName>
        <ecNumber evidence="2">2.7.13.3</ecNumber>
    </recommendedName>
</protein>